<dbReference type="GO" id="GO:0046872">
    <property type="term" value="F:metal ion binding"/>
    <property type="evidence" value="ECO:0007669"/>
    <property type="project" value="UniProtKB-KW"/>
</dbReference>
<evidence type="ECO:0000313" key="7">
    <source>
        <dbReference type="Proteomes" id="UP000198953"/>
    </source>
</evidence>
<gene>
    <name evidence="6" type="ORF">SAMN05660976_04653</name>
</gene>
<evidence type="ECO:0000313" key="6">
    <source>
        <dbReference type="EMBL" id="SEM26206.1"/>
    </source>
</evidence>
<dbReference type="InterPro" id="IPR008567">
    <property type="entry name" value="BKACE"/>
</dbReference>
<proteinExistence type="predicted"/>
<dbReference type="AlphaFoldDB" id="A0A1H7WX81"/>
<evidence type="ECO:0000256" key="5">
    <source>
        <dbReference type="SAM" id="MobiDB-lite"/>
    </source>
</evidence>
<keyword evidence="7" id="KW-1185">Reference proteome</keyword>
<reference evidence="6 7" key="1">
    <citation type="submission" date="2016-10" db="EMBL/GenBank/DDBJ databases">
        <authorList>
            <person name="de Groot N.N."/>
        </authorList>
    </citation>
    <scope>NUCLEOTIDE SEQUENCE [LARGE SCALE GENOMIC DNA]</scope>
    <source>
        <strain evidence="6 7">DSM 43357</strain>
    </source>
</reference>
<keyword evidence="4" id="KW-0862">Zinc</keyword>
<evidence type="ECO:0000256" key="1">
    <source>
        <dbReference type="ARBA" id="ARBA00001947"/>
    </source>
</evidence>
<keyword evidence="3" id="KW-0479">Metal-binding</keyword>
<comment type="cofactor">
    <cofactor evidence="1">
        <name>Zn(2+)</name>
        <dbReference type="ChEBI" id="CHEBI:29105"/>
    </cofactor>
</comment>
<keyword evidence="2" id="KW-0808">Transferase</keyword>
<sequence length="119" mass="12919">MAATPEYLQTMVGRLPEGSIWRVIAIGRANLRLAAIGLALGGDARARLEDVLYLGELRLGNLPQVERAVRLARDLDLEIATVEQTERLLALPAPRPTCARRARTDRTSVVGPPRPCGSP</sequence>
<dbReference type="EMBL" id="FOBF01000011">
    <property type="protein sequence ID" value="SEM26206.1"/>
    <property type="molecule type" value="Genomic_DNA"/>
</dbReference>
<dbReference type="InterPro" id="IPR013785">
    <property type="entry name" value="Aldolase_TIM"/>
</dbReference>
<evidence type="ECO:0000256" key="2">
    <source>
        <dbReference type="ARBA" id="ARBA00022679"/>
    </source>
</evidence>
<evidence type="ECO:0000256" key="3">
    <source>
        <dbReference type="ARBA" id="ARBA00022723"/>
    </source>
</evidence>
<feature type="region of interest" description="Disordered" evidence="5">
    <location>
        <begin position="99"/>
        <end position="119"/>
    </location>
</feature>
<dbReference type="Pfam" id="PF05853">
    <property type="entry name" value="BKACE"/>
    <property type="match status" value="1"/>
</dbReference>
<name>A0A1H7WX81_9ACTN</name>
<dbReference type="Proteomes" id="UP000198953">
    <property type="component" value="Unassembled WGS sequence"/>
</dbReference>
<organism evidence="6 7">
    <name type="scientific">Nonomuraea pusilla</name>
    <dbReference type="NCBI Taxonomy" id="46177"/>
    <lineage>
        <taxon>Bacteria</taxon>
        <taxon>Bacillati</taxon>
        <taxon>Actinomycetota</taxon>
        <taxon>Actinomycetes</taxon>
        <taxon>Streptosporangiales</taxon>
        <taxon>Streptosporangiaceae</taxon>
        <taxon>Nonomuraea</taxon>
    </lineage>
</organism>
<dbReference type="OrthoDB" id="9063716at2"/>
<protein>
    <submittedName>
        <fullName evidence="6">3-keto-5-aminohexanoate cleavage enzyme</fullName>
    </submittedName>
</protein>
<dbReference type="PANTHER" id="PTHR37418:SF2">
    <property type="entry name" value="3-KETO-5-AMINOHEXANOATE CLEAVAGE ENZYME"/>
    <property type="match status" value="1"/>
</dbReference>
<dbReference type="STRING" id="46177.SAMN05660976_04653"/>
<accession>A0A1H7WX81</accession>
<dbReference type="Gene3D" id="3.20.20.70">
    <property type="entry name" value="Aldolase class I"/>
    <property type="match status" value="1"/>
</dbReference>
<evidence type="ECO:0000256" key="4">
    <source>
        <dbReference type="ARBA" id="ARBA00022833"/>
    </source>
</evidence>
<dbReference type="PANTHER" id="PTHR37418">
    <property type="entry name" value="3-KETO-5-AMINOHEXANOATE CLEAVAGE ENZYME-RELATED"/>
    <property type="match status" value="1"/>
</dbReference>
<dbReference type="GO" id="GO:0043720">
    <property type="term" value="F:3-keto-5-aminohexanoate cleavage activity"/>
    <property type="evidence" value="ECO:0007669"/>
    <property type="project" value="InterPro"/>
</dbReference>